<feature type="region of interest" description="Disordered" evidence="1">
    <location>
        <begin position="311"/>
        <end position="394"/>
    </location>
</feature>
<dbReference type="PANTHER" id="PTHR31928:SF4">
    <property type="entry name" value="OS08G0541500 PROTEIN"/>
    <property type="match status" value="1"/>
</dbReference>
<dbReference type="EMBL" id="CM035416">
    <property type="protein sequence ID" value="KAH7425039.1"/>
    <property type="molecule type" value="Genomic_DNA"/>
</dbReference>
<accession>A0A8T2TQL0</accession>
<feature type="domain" description="DUF6857" evidence="3">
    <location>
        <begin position="490"/>
        <end position="848"/>
    </location>
</feature>
<feature type="region of interest" description="Disordered" evidence="1">
    <location>
        <begin position="428"/>
        <end position="459"/>
    </location>
</feature>
<dbReference type="InterPro" id="IPR048297">
    <property type="entry name" value="DUF936_dom_pln"/>
</dbReference>
<keyword evidence="5" id="KW-1185">Reference proteome</keyword>
<protein>
    <submittedName>
        <fullName evidence="4">Uncharacterized protein</fullName>
    </submittedName>
</protein>
<feature type="compositionally biased region" description="Polar residues" evidence="1">
    <location>
        <begin position="440"/>
        <end position="449"/>
    </location>
</feature>
<sequence>MATLSPGILMKLVQHINSDVKVAGEHRSVMLQVIGIVPALTGGDELWPNKGFYIKVSDSMHATYVSLCEEDNDLIFSDKLQLGQFVYVDKLESTPGNHGKTVIPRVMGIRPLQGRHPCIGNPEDLVPQEMPATTSVLSDPSNPSHVDKLSQLCLKMPVSGAAKLEGKRRESPASVSRLLDDSTKKSVNSGRNSSNANAEKASERGLSKSSSPSGGTEQGLVDADAASKARRRATRAKSAKDSLSATSSSFNARSTPPKSVSPSSKQLSKWEDAKACLGTSINGKETSNTASRIMYPICEDRKGGYIIPSRYRQDIPSGNTRQDSPSGKSHQSLHRTVNNNQVIPPLKTRQVSPNIKMRSASPGGRNWQVSPSGKIRQLSPAGKRSVSAGRSSRSTVVDVVRRSSFYVSGTSSSSTDMLAGSFKALRQSREEIQESDGKENLSSFQNSETGKSKEVSRMNQKIRLKAQVSPVTTKVCSSQTESPTTKKPVINDRRWTDGSLPLEHLPQGLWILGKDVMQKKVRASETAARALQEASAAESVIRCLSMFAELVLLAKPENPETVMDCFYTLYQSLQGASMVSESLVESVQKVGSDSSSTLVDEKCKNSKCWVDAALSVDLAPVTLFSKQLSTALSSSSLKGSRHDTSSLDLIRGSQKLSVSKAHDSSAVLRNPSSSVNKLQTRGTMLASQNQNEKGHRASEVRNPSPVKVPKQTMQISRSSNTLFVNSSGRDSGVDSSWRVGDGLQETAELAQKLQGELQLWFLKYMEEVLDGDFQSCSSTDGSSEGRLTQEDTNHVAFLLSQIKKLNDWVDQIEADRKPLDPKVVEVLEKVKKRVYEFLLQHVESAAIALGKNL</sequence>
<evidence type="ECO:0000313" key="5">
    <source>
        <dbReference type="Proteomes" id="UP000825935"/>
    </source>
</evidence>
<feature type="domain" description="DUF936" evidence="2">
    <location>
        <begin position="4"/>
        <end position="126"/>
    </location>
</feature>
<gene>
    <name evidence="4" type="ORF">KP509_11G037300</name>
</gene>
<dbReference type="EMBL" id="CM035416">
    <property type="protein sequence ID" value="KAH7425042.1"/>
    <property type="molecule type" value="Genomic_DNA"/>
</dbReference>
<name>A0A8T2TQL0_CERRI</name>
<dbReference type="AlphaFoldDB" id="A0A8T2TQL0"/>
<feature type="region of interest" description="Disordered" evidence="1">
    <location>
        <begin position="687"/>
        <end position="713"/>
    </location>
</feature>
<dbReference type="Pfam" id="PF06075">
    <property type="entry name" value="DUF936"/>
    <property type="match status" value="1"/>
</dbReference>
<reference evidence="4" key="1">
    <citation type="submission" date="2021-08" db="EMBL/GenBank/DDBJ databases">
        <title>WGS assembly of Ceratopteris richardii.</title>
        <authorList>
            <person name="Marchant D.B."/>
            <person name="Chen G."/>
            <person name="Jenkins J."/>
            <person name="Shu S."/>
            <person name="Leebens-Mack J."/>
            <person name="Grimwood J."/>
            <person name="Schmutz J."/>
            <person name="Soltis P."/>
            <person name="Soltis D."/>
            <person name="Chen Z.-H."/>
        </authorList>
    </citation>
    <scope>NUCLEOTIDE SEQUENCE</scope>
    <source>
        <strain evidence="4">Whitten #5841</strain>
        <tissue evidence="4">Leaf</tissue>
    </source>
</reference>
<feature type="compositionally biased region" description="Polar residues" evidence="1">
    <location>
        <begin position="185"/>
        <end position="197"/>
    </location>
</feature>
<dbReference type="InterPro" id="IPR010341">
    <property type="entry name" value="DUF936_pln"/>
</dbReference>
<feature type="compositionally biased region" description="Polar residues" evidence="1">
    <location>
        <begin position="473"/>
        <end position="485"/>
    </location>
</feature>
<dbReference type="OrthoDB" id="1918502at2759"/>
<feature type="compositionally biased region" description="Basic and acidic residues" evidence="1">
    <location>
        <begin position="428"/>
        <end position="439"/>
    </location>
</feature>
<feature type="compositionally biased region" description="Polar residues" evidence="1">
    <location>
        <begin position="316"/>
        <end position="342"/>
    </location>
</feature>
<dbReference type="Proteomes" id="UP000825935">
    <property type="component" value="Chromosome 11"/>
</dbReference>
<organism evidence="4 5">
    <name type="scientific">Ceratopteris richardii</name>
    <name type="common">Triangle waterfern</name>
    <dbReference type="NCBI Taxonomy" id="49495"/>
    <lineage>
        <taxon>Eukaryota</taxon>
        <taxon>Viridiplantae</taxon>
        <taxon>Streptophyta</taxon>
        <taxon>Embryophyta</taxon>
        <taxon>Tracheophyta</taxon>
        <taxon>Polypodiopsida</taxon>
        <taxon>Polypodiidae</taxon>
        <taxon>Polypodiales</taxon>
        <taxon>Pteridineae</taxon>
        <taxon>Pteridaceae</taxon>
        <taxon>Parkerioideae</taxon>
        <taxon>Ceratopteris</taxon>
    </lineage>
</organism>
<evidence type="ECO:0000259" key="3">
    <source>
        <dbReference type="Pfam" id="PF21647"/>
    </source>
</evidence>
<evidence type="ECO:0000256" key="1">
    <source>
        <dbReference type="SAM" id="MobiDB-lite"/>
    </source>
</evidence>
<feature type="region of interest" description="Disordered" evidence="1">
    <location>
        <begin position="473"/>
        <end position="492"/>
    </location>
</feature>
<feature type="region of interest" description="Disordered" evidence="1">
    <location>
        <begin position="161"/>
        <end position="269"/>
    </location>
</feature>
<feature type="compositionally biased region" description="Low complexity" evidence="1">
    <location>
        <begin position="241"/>
        <end position="267"/>
    </location>
</feature>
<comment type="caution">
    <text evidence="4">The sequence shown here is derived from an EMBL/GenBank/DDBJ whole genome shotgun (WGS) entry which is preliminary data.</text>
</comment>
<dbReference type="Pfam" id="PF21647">
    <property type="entry name" value="DUF6857"/>
    <property type="match status" value="1"/>
</dbReference>
<dbReference type="EMBL" id="CM035416">
    <property type="protein sequence ID" value="KAH7425041.1"/>
    <property type="molecule type" value="Genomic_DNA"/>
</dbReference>
<dbReference type="PANTHER" id="PTHR31928">
    <property type="entry name" value="EXPRESSED PROTEIN"/>
    <property type="match status" value="1"/>
</dbReference>
<evidence type="ECO:0000313" key="4">
    <source>
        <dbReference type="EMBL" id="KAH7425042.1"/>
    </source>
</evidence>
<feature type="compositionally biased region" description="Basic residues" evidence="1">
    <location>
        <begin position="228"/>
        <end position="237"/>
    </location>
</feature>
<proteinExistence type="predicted"/>
<dbReference type="InterPro" id="IPR049172">
    <property type="entry name" value="DUF6857_pln"/>
</dbReference>
<dbReference type="OMA" id="PRVCGIR"/>
<evidence type="ECO:0000259" key="2">
    <source>
        <dbReference type="Pfam" id="PF06075"/>
    </source>
</evidence>